<reference evidence="1" key="1">
    <citation type="submission" date="2023-06" db="EMBL/GenBank/DDBJ databases">
        <authorList>
            <consortium name="Lawrence Berkeley National Laboratory"/>
            <person name="Ahrendt S."/>
            <person name="Sahu N."/>
            <person name="Indic B."/>
            <person name="Wong-Bajracharya J."/>
            <person name="Merenyi Z."/>
            <person name="Ke H.-M."/>
            <person name="Monk M."/>
            <person name="Kocsube S."/>
            <person name="Drula E."/>
            <person name="Lipzen A."/>
            <person name="Balint B."/>
            <person name="Henrissat B."/>
            <person name="Andreopoulos B."/>
            <person name="Martin F.M."/>
            <person name="Harder C.B."/>
            <person name="Rigling D."/>
            <person name="Ford K.L."/>
            <person name="Foster G.D."/>
            <person name="Pangilinan J."/>
            <person name="Papanicolaou A."/>
            <person name="Barry K."/>
            <person name="LaButti K."/>
            <person name="Viragh M."/>
            <person name="Koriabine M."/>
            <person name="Yan M."/>
            <person name="Riley R."/>
            <person name="Champramary S."/>
            <person name="Plett K.L."/>
            <person name="Tsai I.J."/>
            <person name="Slot J."/>
            <person name="Sipos G."/>
            <person name="Plett J."/>
            <person name="Nagy L.G."/>
            <person name="Grigoriev I.V."/>
        </authorList>
    </citation>
    <scope>NUCLEOTIDE SEQUENCE</scope>
    <source>
        <strain evidence="1">ICMP 16352</strain>
    </source>
</reference>
<dbReference type="Proteomes" id="UP001175227">
    <property type="component" value="Unassembled WGS sequence"/>
</dbReference>
<evidence type="ECO:0000313" key="2">
    <source>
        <dbReference type="Proteomes" id="UP001175227"/>
    </source>
</evidence>
<keyword evidence="2" id="KW-1185">Reference proteome</keyword>
<dbReference type="AlphaFoldDB" id="A0AA39UAV3"/>
<sequence>MAPAAFTRSKIMYPSRRIRTQHGPIMSSLSIHRLPSSTSTISPTPPPPRDFLDLHIGVTGVVCYATNLNTAERFKQMSVNGNERILLETDTLYTVPASVYGALQPKLPFSPSYGRRVGYGGGVQVVQSFGGRMKAARRRKMAWERSSGWVEDLGRISAKTKPSTEAIKLACIAAPSKP</sequence>
<accession>A0AA39UAV3</accession>
<comment type="caution">
    <text evidence="1">The sequence shown here is derived from an EMBL/GenBank/DDBJ whole genome shotgun (WGS) entry which is preliminary data.</text>
</comment>
<gene>
    <name evidence="1" type="ORF">IW261DRAFT_1562224</name>
</gene>
<evidence type="ECO:0000313" key="1">
    <source>
        <dbReference type="EMBL" id="KAK0482517.1"/>
    </source>
</evidence>
<dbReference type="EMBL" id="JAUEPR010000007">
    <property type="protein sequence ID" value="KAK0482517.1"/>
    <property type="molecule type" value="Genomic_DNA"/>
</dbReference>
<name>A0AA39UAV3_9AGAR</name>
<organism evidence="1 2">
    <name type="scientific">Armillaria novae-zelandiae</name>
    <dbReference type="NCBI Taxonomy" id="153914"/>
    <lineage>
        <taxon>Eukaryota</taxon>
        <taxon>Fungi</taxon>
        <taxon>Dikarya</taxon>
        <taxon>Basidiomycota</taxon>
        <taxon>Agaricomycotina</taxon>
        <taxon>Agaricomycetes</taxon>
        <taxon>Agaricomycetidae</taxon>
        <taxon>Agaricales</taxon>
        <taxon>Marasmiineae</taxon>
        <taxon>Physalacriaceae</taxon>
        <taxon>Armillaria</taxon>
    </lineage>
</organism>
<proteinExistence type="predicted"/>
<protein>
    <submittedName>
        <fullName evidence="1">Uncharacterized protein</fullName>
    </submittedName>
</protein>